<evidence type="ECO:0000313" key="1">
    <source>
        <dbReference type="EMBL" id="MCY1078889.1"/>
    </source>
</evidence>
<comment type="caution">
    <text evidence="1">The sequence shown here is derived from an EMBL/GenBank/DDBJ whole genome shotgun (WGS) entry which is preliminary data.</text>
</comment>
<dbReference type="InterPro" id="IPR007801">
    <property type="entry name" value="MbnB/TglH/ChrH"/>
</dbReference>
<dbReference type="Gene3D" id="3.20.20.150">
    <property type="entry name" value="Divalent-metal-dependent TIM barrel enzymes"/>
    <property type="match status" value="1"/>
</dbReference>
<dbReference type="EMBL" id="JAPNKA010000001">
    <property type="protein sequence ID" value="MCY1078889.1"/>
    <property type="molecule type" value="Genomic_DNA"/>
</dbReference>
<sequence>MNWTRASRLPLIQQLLRTGHADFCEILIDNFFLVPPVEVRRALGDVPVAFHIMHSRFLERDDTTLAAMASRLRLLARELKPLYISDHLLRFTVEGREVPLLPELEYGHVYEHARQRVGLWQEMLGTQVYFENYPSLLEIGRDQPAFFEALVADTGMGVLFDLSNAICAWRNCGVKPDAWARLLPGVKHFHAGGYDVLPEPSTAFDTHGGELAGDTLQLMQETLAQARQATTLCIERDRDVGFEAWSRDLVAAREWGGRHAH</sequence>
<dbReference type="Proteomes" id="UP001207654">
    <property type="component" value="Unassembled WGS sequence"/>
</dbReference>
<dbReference type="RefSeq" id="WP_267537649.1">
    <property type="nucleotide sequence ID" value="NZ_JAPNKA010000001.1"/>
</dbReference>
<organism evidence="1 2">
    <name type="scientific">Archangium lansingense</name>
    <dbReference type="NCBI Taxonomy" id="2995310"/>
    <lineage>
        <taxon>Bacteria</taxon>
        <taxon>Pseudomonadati</taxon>
        <taxon>Myxococcota</taxon>
        <taxon>Myxococcia</taxon>
        <taxon>Myxococcales</taxon>
        <taxon>Cystobacterineae</taxon>
        <taxon>Archangiaceae</taxon>
        <taxon>Archangium</taxon>
    </lineage>
</organism>
<gene>
    <name evidence="1" type="ORF">OV287_30960</name>
</gene>
<dbReference type="Pfam" id="PF05114">
    <property type="entry name" value="MbnB_TglH_ChrH"/>
    <property type="match status" value="1"/>
</dbReference>
<protein>
    <submittedName>
        <fullName evidence="1">DUF692 family protein</fullName>
    </submittedName>
</protein>
<accession>A0ABT4ACE0</accession>
<keyword evidence="2" id="KW-1185">Reference proteome</keyword>
<proteinExistence type="predicted"/>
<name>A0ABT4ACE0_9BACT</name>
<reference evidence="1 2" key="1">
    <citation type="submission" date="2022-11" db="EMBL/GenBank/DDBJ databases">
        <title>Minimal conservation of predation-associated metabolite biosynthetic gene clusters underscores biosynthetic potential of Myxococcota including descriptions for ten novel species: Archangium lansinium sp. nov., Myxococcus landrumus sp. nov., Nannocystis bai.</title>
        <authorList>
            <person name="Ahearne A."/>
            <person name="Stevens C."/>
            <person name="Phillips K."/>
        </authorList>
    </citation>
    <scope>NUCLEOTIDE SEQUENCE [LARGE SCALE GENOMIC DNA]</scope>
    <source>
        <strain evidence="1 2">MIWBW</strain>
    </source>
</reference>
<evidence type="ECO:0000313" key="2">
    <source>
        <dbReference type="Proteomes" id="UP001207654"/>
    </source>
</evidence>